<dbReference type="OrthoDB" id="975117at2"/>
<dbReference type="Proteomes" id="UP000305848">
    <property type="component" value="Unassembled WGS sequence"/>
</dbReference>
<dbReference type="AlphaFoldDB" id="A0A4U3LB52"/>
<reference evidence="2 3" key="1">
    <citation type="submission" date="2019-05" db="EMBL/GenBank/DDBJ databases">
        <title>Panacibacter sp. strain 17mud1-8 Genome sequencing and assembly.</title>
        <authorList>
            <person name="Chhetri G."/>
        </authorList>
    </citation>
    <scope>NUCLEOTIDE SEQUENCE [LARGE SCALE GENOMIC DNA]</scope>
    <source>
        <strain evidence="2 3">17mud1-8</strain>
    </source>
</reference>
<dbReference type="RefSeq" id="WP_137260209.1">
    <property type="nucleotide sequence ID" value="NZ_SZQL01000001.1"/>
</dbReference>
<comment type="caution">
    <text evidence="2">The sequence shown here is derived from an EMBL/GenBank/DDBJ whole genome shotgun (WGS) entry which is preliminary data.</text>
</comment>
<proteinExistence type="predicted"/>
<feature type="domain" description="SusE outer membrane protein" evidence="1">
    <location>
        <begin position="22"/>
        <end position="132"/>
    </location>
</feature>
<evidence type="ECO:0000313" key="3">
    <source>
        <dbReference type="Proteomes" id="UP000305848"/>
    </source>
</evidence>
<organism evidence="2 3">
    <name type="scientific">Ilyomonas limi</name>
    <dbReference type="NCBI Taxonomy" id="2575867"/>
    <lineage>
        <taxon>Bacteria</taxon>
        <taxon>Pseudomonadati</taxon>
        <taxon>Bacteroidota</taxon>
        <taxon>Chitinophagia</taxon>
        <taxon>Chitinophagales</taxon>
        <taxon>Chitinophagaceae</taxon>
        <taxon>Ilyomonas</taxon>
    </lineage>
</organism>
<dbReference type="InterPro" id="IPR025970">
    <property type="entry name" value="SusE"/>
</dbReference>
<dbReference type="Pfam" id="PF14292">
    <property type="entry name" value="SusE"/>
    <property type="match status" value="1"/>
</dbReference>
<accession>A0A4U3LB52</accession>
<evidence type="ECO:0000259" key="1">
    <source>
        <dbReference type="Pfam" id="PF14292"/>
    </source>
</evidence>
<dbReference type="Gene3D" id="2.60.40.3620">
    <property type="match status" value="1"/>
</dbReference>
<dbReference type="PROSITE" id="PS51257">
    <property type="entry name" value="PROKAR_LIPOPROTEIN"/>
    <property type="match status" value="1"/>
</dbReference>
<sequence length="273" mass="29437">MKTMYQLSFIAMVLLFAAGCKKDEHQVIYKGGTAPVLTVQQGTDVSYVNASKTALTLSWTNPGYQFNTGISSLDVTYNIEIDTAADFSNPNKKVITVSKDLSYSFIVSDLNDIMLNQLLLQAGMPHTLQIRVISSMANSSAQLPSNTLQLTLTPYAIPPKVTPPASGELYLVGSATAGGWDNPVPVPSQKFTQISPTLYEITVSLIGGQEYLFIPVNGDWSHKYAVKDKSIAGLSGGGDFGYDLGDNFPAPANSGTYKITVDFQRGKFTVTPQ</sequence>
<dbReference type="EMBL" id="SZQL01000001">
    <property type="protein sequence ID" value="TKK71969.1"/>
    <property type="molecule type" value="Genomic_DNA"/>
</dbReference>
<keyword evidence="3" id="KW-1185">Reference proteome</keyword>
<gene>
    <name evidence="2" type="ORF">FC093_02865</name>
</gene>
<evidence type="ECO:0000313" key="2">
    <source>
        <dbReference type="EMBL" id="TKK71969.1"/>
    </source>
</evidence>
<protein>
    <recommendedName>
        <fullName evidence="1">SusE outer membrane protein domain-containing protein</fullName>
    </recommendedName>
</protein>
<name>A0A4U3LB52_9BACT</name>